<feature type="transmembrane region" description="Helical" evidence="1">
    <location>
        <begin position="155"/>
        <end position="173"/>
    </location>
</feature>
<feature type="transmembrane region" description="Helical" evidence="1">
    <location>
        <begin position="24"/>
        <end position="47"/>
    </location>
</feature>
<sequence>MDGIRGVAAIAVVLYHAAPGGKPILASGYLAVDLFFLLSGFVIDRTYRARLDGGLGLPRFLQLRLIRLYPAFLLGLALSLLSVLASLAAAPNPRLAGDLLLSLPNLAFLPSPPLGRDPASWLLFPLDGAYWSLFFELAVNLIYAAGLVRLSRAQLALLAIGGAAWLAWGIAAHGTADLGAGWSTFGWGFARAFTAFLIGVVLARTPLARIRGRGADLLPLVVLGGALLYPGNTATGDILAVLVAFPLLVLAGATLEPRAPRLHDLLGRISYPLYCIHVPLLKWQGVHDGVLGLGPLPTTLALVVALLVWAALVDRTIDEPARRWLRARLPAGAAST</sequence>
<keyword evidence="3" id="KW-0012">Acyltransferase</keyword>
<gene>
    <name evidence="3" type="ORF">ACFOD9_01315</name>
</gene>
<comment type="caution">
    <text evidence="3">The sequence shown here is derived from an EMBL/GenBank/DDBJ whole genome shotgun (WGS) entry which is preliminary data.</text>
</comment>
<proteinExistence type="predicted"/>
<dbReference type="EC" id="2.3.-.-" evidence="3"/>
<dbReference type="RefSeq" id="WP_379508280.1">
    <property type="nucleotide sequence ID" value="NZ_JBHRTQ010000002.1"/>
</dbReference>
<dbReference type="EMBL" id="JBHRTQ010000002">
    <property type="protein sequence ID" value="MFC3172883.1"/>
    <property type="molecule type" value="Genomic_DNA"/>
</dbReference>
<keyword evidence="4" id="KW-1185">Reference proteome</keyword>
<feature type="domain" description="Acyltransferase 3" evidence="2">
    <location>
        <begin position="1"/>
        <end position="312"/>
    </location>
</feature>
<dbReference type="GO" id="GO:0016746">
    <property type="term" value="F:acyltransferase activity"/>
    <property type="evidence" value="ECO:0007669"/>
    <property type="project" value="UniProtKB-KW"/>
</dbReference>
<keyword evidence="1" id="KW-0812">Transmembrane</keyword>
<evidence type="ECO:0000313" key="3">
    <source>
        <dbReference type="EMBL" id="MFC3172883.1"/>
    </source>
</evidence>
<reference evidence="4" key="1">
    <citation type="journal article" date="2019" name="Int. J. Syst. Evol. Microbiol.">
        <title>The Global Catalogue of Microorganisms (GCM) 10K type strain sequencing project: providing services to taxonomists for standard genome sequencing and annotation.</title>
        <authorList>
            <consortium name="The Broad Institute Genomics Platform"/>
            <consortium name="The Broad Institute Genome Sequencing Center for Infectious Disease"/>
            <person name="Wu L."/>
            <person name="Ma J."/>
        </authorList>
    </citation>
    <scope>NUCLEOTIDE SEQUENCE [LARGE SCALE GENOMIC DNA]</scope>
    <source>
        <strain evidence="4">KCTC 42984</strain>
    </source>
</reference>
<feature type="transmembrane region" description="Helical" evidence="1">
    <location>
        <begin position="238"/>
        <end position="255"/>
    </location>
</feature>
<feature type="transmembrane region" description="Helical" evidence="1">
    <location>
        <begin position="68"/>
        <end position="90"/>
    </location>
</feature>
<feature type="transmembrane region" description="Helical" evidence="1">
    <location>
        <begin position="293"/>
        <end position="313"/>
    </location>
</feature>
<dbReference type="InterPro" id="IPR050879">
    <property type="entry name" value="Acyltransferase_3"/>
</dbReference>
<dbReference type="PANTHER" id="PTHR23028">
    <property type="entry name" value="ACETYLTRANSFERASE"/>
    <property type="match status" value="1"/>
</dbReference>
<keyword evidence="1" id="KW-0472">Membrane</keyword>
<keyword evidence="3" id="KW-0808">Transferase</keyword>
<feature type="transmembrane region" description="Helical" evidence="1">
    <location>
        <begin position="129"/>
        <end position="148"/>
    </location>
</feature>
<dbReference type="Proteomes" id="UP001595604">
    <property type="component" value="Unassembled WGS sequence"/>
</dbReference>
<evidence type="ECO:0000256" key="1">
    <source>
        <dbReference type="SAM" id="Phobius"/>
    </source>
</evidence>
<accession>A0ABV7IQE0</accession>
<protein>
    <submittedName>
        <fullName evidence="3">Acyltransferase family protein</fullName>
        <ecNumber evidence="3">2.3.-.-</ecNumber>
    </submittedName>
</protein>
<feature type="transmembrane region" description="Helical" evidence="1">
    <location>
        <begin position="185"/>
        <end position="203"/>
    </location>
</feature>
<evidence type="ECO:0000259" key="2">
    <source>
        <dbReference type="Pfam" id="PF01757"/>
    </source>
</evidence>
<name>A0ABV7IQE0_9SPHN</name>
<keyword evidence="1" id="KW-1133">Transmembrane helix</keyword>
<dbReference type="Pfam" id="PF01757">
    <property type="entry name" value="Acyl_transf_3"/>
    <property type="match status" value="1"/>
</dbReference>
<evidence type="ECO:0000313" key="4">
    <source>
        <dbReference type="Proteomes" id="UP001595604"/>
    </source>
</evidence>
<organism evidence="3 4">
    <name type="scientific">Novosphingobium bradum</name>
    <dbReference type="NCBI Taxonomy" id="1737444"/>
    <lineage>
        <taxon>Bacteria</taxon>
        <taxon>Pseudomonadati</taxon>
        <taxon>Pseudomonadota</taxon>
        <taxon>Alphaproteobacteria</taxon>
        <taxon>Sphingomonadales</taxon>
        <taxon>Sphingomonadaceae</taxon>
        <taxon>Novosphingobium</taxon>
    </lineage>
</organism>
<dbReference type="PANTHER" id="PTHR23028:SF134">
    <property type="entry name" value="PUTATIVE (AFU_ORTHOLOGUE AFUA_4G08520)-RELATED"/>
    <property type="match status" value="1"/>
</dbReference>
<dbReference type="InterPro" id="IPR002656">
    <property type="entry name" value="Acyl_transf_3_dom"/>
</dbReference>